<dbReference type="InterPro" id="IPR016024">
    <property type="entry name" value="ARM-type_fold"/>
</dbReference>
<feature type="region of interest" description="Disordered" evidence="4">
    <location>
        <begin position="1200"/>
        <end position="1262"/>
    </location>
</feature>
<dbReference type="PANTHER" id="PTHR13213">
    <property type="entry name" value="MYB-BINDING PROTEIN 1A FAMILY MEMBER"/>
    <property type="match status" value="1"/>
</dbReference>
<feature type="region of interest" description="Disordered" evidence="4">
    <location>
        <begin position="607"/>
        <end position="637"/>
    </location>
</feature>
<proteinExistence type="inferred from homology"/>
<feature type="compositionally biased region" description="Basic and acidic residues" evidence="4">
    <location>
        <begin position="1204"/>
        <end position="1218"/>
    </location>
</feature>
<evidence type="ECO:0000256" key="3">
    <source>
        <dbReference type="ARBA" id="ARBA00023242"/>
    </source>
</evidence>
<dbReference type="EMBL" id="JALJOT010000014">
    <property type="protein sequence ID" value="KAK9903496.1"/>
    <property type="molecule type" value="Genomic_DNA"/>
</dbReference>
<evidence type="ECO:0000256" key="2">
    <source>
        <dbReference type="ARBA" id="ARBA00006809"/>
    </source>
</evidence>
<evidence type="ECO:0000256" key="4">
    <source>
        <dbReference type="SAM" id="MobiDB-lite"/>
    </source>
</evidence>
<dbReference type="PANTHER" id="PTHR13213:SF2">
    <property type="entry name" value="MYB-BINDING PROTEIN 1A"/>
    <property type="match status" value="1"/>
</dbReference>
<feature type="compositionally biased region" description="Low complexity" evidence="4">
    <location>
        <begin position="1221"/>
        <end position="1230"/>
    </location>
</feature>
<feature type="compositionally biased region" description="Acidic residues" evidence="4">
    <location>
        <begin position="822"/>
        <end position="860"/>
    </location>
</feature>
<accession>A0ABR2YEB8</accession>
<feature type="compositionally biased region" description="Basic and acidic residues" evidence="4">
    <location>
        <begin position="613"/>
        <end position="637"/>
    </location>
</feature>
<dbReference type="SUPFAM" id="SSF48371">
    <property type="entry name" value="ARM repeat"/>
    <property type="match status" value="1"/>
</dbReference>
<feature type="region of interest" description="Disordered" evidence="4">
    <location>
        <begin position="820"/>
        <end position="894"/>
    </location>
</feature>
<dbReference type="Pfam" id="PF04931">
    <property type="entry name" value="DNA_pol_phi"/>
    <property type="match status" value="1"/>
</dbReference>
<feature type="compositionally biased region" description="Basic and acidic residues" evidence="4">
    <location>
        <begin position="1236"/>
        <end position="1251"/>
    </location>
</feature>
<comment type="subcellular location">
    <subcellularLocation>
        <location evidence="1">Nucleus</location>
    </subcellularLocation>
</comment>
<evidence type="ECO:0008006" key="7">
    <source>
        <dbReference type="Google" id="ProtNLM"/>
    </source>
</evidence>
<comment type="caution">
    <text evidence="5">The sequence shown here is derived from an EMBL/GenBank/DDBJ whole genome shotgun (WGS) entry which is preliminary data.</text>
</comment>
<feature type="compositionally biased region" description="Acidic residues" evidence="4">
    <location>
        <begin position="876"/>
        <end position="894"/>
    </location>
</feature>
<keyword evidence="6" id="KW-1185">Reference proteome</keyword>
<dbReference type="Proteomes" id="UP001491310">
    <property type="component" value="Unassembled WGS sequence"/>
</dbReference>
<reference evidence="5 6" key="1">
    <citation type="journal article" date="2024" name="Nat. Commun.">
        <title>Phylogenomics reveals the evolutionary origins of lichenization in chlorophyte algae.</title>
        <authorList>
            <person name="Puginier C."/>
            <person name="Libourel C."/>
            <person name="Otte J."/>
            <person name="Skaloud P."/>
            <person name="Haon M."/>
            <person name="Grisel S."/>
            <person name="Petersen M."/>
            <person name="Berrin J.G."/>
            <person name="Delaux P.M."/>
            <person name="Dal Grande F."/>
            <person name="Keller J."/>
        </authorList>
    </citation>
    <scope>NUCLEOTIDE SEQUENCE [LARGE SCALE GENOMIC DNA]</scope>
    <source>
        <strain evidence="5 6">SAG 216-7</strain>
    </source>
</reference>
<feature type="compositionally biased region" description="Basic residues" evidence="4">
    <location>
        <begin position="1252"/>
        <end position="1262"/>
    </location>
</feature>
<keyword evidence="3" id="KW-0539">Nucleus</keyword>
<feature type="region of interest" description="Disordered" evidence="4">
    <location>
        <begin position="491"/>
        <end position="524"/>
    </location>
</feature>
<protein>
    <recommendedName>
        <fullName evidence="7">DNA polymerase V</fullName>
    </recommendedName>
</protein>
<evidence type="ECO:0000256" key="1">
    <source>
        <dbReference type="ARBA" id="ARBA00004123"/>
    </source>
</evidence>
<gene>
    <name evidence="5" type="ORF">WJX75_007153</name>
</gene>
<name>A0ABR2YEB8_9CHLO</name>
<sequence>MSKDDDKSAAADKASALGAGQEVLHLFYDLTSLEEPVREEAACQLAFAMEESQKGYSAPQTDAAAQQMLGKEGVKGLKKAEQALRKCSPLTVYALRRLARGLGSSHDAARQGFALALAAALARVPEIESLPTLDLLDAALEVSKSMKGADAREGLLGRIFGYAAFSQAGRAADLAVADRLATSLVAVMGRKAFLREAAANALLACAEALPEPVLARLLESNEAMRGLLLCTASEATPEGLLLAVRLWARMPAGVRGDCALLPQQSPPPPRTFFTAVPAASPAPVAASAAFFSGRHLQALSEALVTSSLSHPRIHSLWFSLLALLLPGFTPTKVEGGPRERGVPSVAELGALWDWVESHLFTNSHERKYLAFQLFGLILPSLRAEHVPLVFTPRFLRTLVNSFGHSDAHLHAAAKRLLEQVAKHAESAPDKDVRVAVAVALQRQRGGGFDRLTKTKFAAKLLQGLDEEGLRAYVTHLQEAFLSPATAKSGAAAVQNGAHADSSSEHDSEDEDEEADEASPEDAGRRWAVEQLSGVMAMSKEAASARMDTLHFLALHAFFTVDTGAAKKSEVELLKKAAQCDPPVSAAVRQLCAARLVSGVDAACKAAATAQRPAEGKQVEAGGDKDGAEEAGQKRRGMEDAALRDVTQFLAQMQDSKGVSLAAELPEELLSAVTTLRALAARADKGARKADAAPEAAAQQRAFAALSRWLQLYLLGDPEGLDADLAEELTGIHADAFAKPGKTGKKKGASEEDKPAPWMDRLMDVLLSLLSVPAATLPSAPLRDAVDSLFRSCAAHLTSAGMDDLLRVAAFSNTAADGIFEGGESEEESEEEEVEESGEEGSEEESDDENDESSEEEEAAEAEVQVAAHSGRPLADAMDEDEASTSGSDMDDDAMEESGMDAKIAAVLRGTAEAKASVQKTKEAVTQLRFRVIALLEAYARKSPEAGLLARALPVLLSSLRHALRAGPAQQALAERLRGLVGNKLCKAKASGVVEAEEAAAVLRKLLSLASRGEDKVLLQTASTAFLYVLRHSPAIEAHQAAKDALADYFTKKKSRLSIITVKAMLRTAPSPEWAPVVIGHHQSARTDFLKCEALQLLLITLQPAKEHQPAAAAAASKELPALAGLLVSVVEGPSEKKQRAAEALGCACGILEALRRLLPDQDVLFGRAADLQTAVSAMESSATASRGKVGSQLRRLSGLLQKGGAKDQPQKKAPEVKGAKVKSSPVAKSSPAKRKAPAEVGKKKLDKAQPEKKKKAKVVKEA</sequence>
<evidence type="ECO:0000313" key="5">
    <source>
        <dbReference type="EMBL" id="KAK9903496.1"/>
    </source>
</evidence>
<evidence type="ECO:0000313" key="6">
    <source>
        <dbReference type="Proteomes" id="UP001491310"/>
    </source>
</evidence>
<feature type="compositionally biased region" description="Acidic residues" evidence="4">
    <location>
        <begin position="506"/>
        <end position="519"/>
    </location>
</feature>
<comment type="similarity">
    <text evidence="2">Belongs to the MYBBP1A family.</text>
</comment>
<organism evidence="5 6">
    <name type="scientific">Coccomyxa subellipsoidea</name>
    <dbReference type="NCBI Taxonomy" id="248742"/>
    <lineage>
        <taxon>Eukaryota</taxon>
        <taxon>Viridiplantae</taxon>
        <taxon>Chlorophyta</taxon>
        <taxon>core chlorophytes</taxon>
        <taxon>Trebouxiophyceae</taxon>
        <taxon>Trebouxiophyceae incertae sedis</taxon>
        <taxon>Coccomyxaceae</taxon>
        <taxon>Coccomyxa</taxon>
    </lineage>
</organism>
<dbReference type="InterPro" id="IPR007015">
    <property type="entry name" value="DNA_pol_V/MYBBP1A"/>
</dbReference>